<reference evidence="2" key="1">
    <citation type="submission" date="2022-03" db="EMBL/GenBank/DDBJ databases">
        <title>Genomic analyses of argali, domestic sheep and their hybrids provide insights into chromosomal evolution, heterosis and genetic basis of agronomic traits.</title>
        <authorList>
            <person name="Li M."/>
        </authorList>
    </citation>
    <scope>NUCLEOTIDE SEQUENCE</scope>
    <source>
        <strain evidence="2">CAU-MHL-2022a</strain>
        <tissue evidence="2">Skin</tissue>
    </source>
</reference>
<name>A0AAD4UPR9_OVIAM</name>
<dbReference type="EMBL" id="JAKZEL010000001">
    <property type="protein sequence ID" value="KAI4548085.1"/>
    <property type="molecule type" value="Genomic_DNA"/>
</dbReference>
<evidence type="ECO:0000313" key="2">
    <source>
        <dbReference type="EMBL" id="KAI4548085.1"/>
    </source>
</evidence>
<feature type="region of interest" description="Disordered" evidence="1">
    <location>
        <begin position="153"/>
        <end position="215"/>
    </location>
</feature>
<evidence type="ECO:0000256" key="1">
    <source>
        <dbReference type="SAM" id="MobiDB-lite"/>
    </source>
</evidence>
<feature type="compositionally biased region" description="Basic and acidic residues" evidence="1">
    <location>
        <begin position="183"/>
        <end position="193"/>
    </location>
</feature>
<proteinExistence type="predicted"/>
<feature type="compositionally biased region" description="Basic and acidic residues" evidence="1">
    <location>
        <begin position="320"/>
        <end position="331"/>
    </location>
</feature>
<protein>
    <submittedName>
        <fullName evidence="2">Uncharacterized protein</fullName>
    </submittedName>
</protein>
<accession>A0AAD4UPR9</accession>
<organism evidence="2 3">
    <name type="scientific">Ovis ammon polii</name>
    <dbReference type="NCBI Taxonomy" id="230172"/>
    <lineage>
        <taxon>Eukaryota</taxon>
        <taxon>Metazoa</taxon>
        <taxon>Chordata</taxon>
        <taxon>Craniata</taxon>
        <taxon>Vertebrata</taxon>
        <taxon>Euteleostomi</taxon>
        <taxon>Mammalia</taxon>
        <taxon>Eutheria</taxon>
        <taxon>Laurasiatheria</taxon>
        <taxon>Artiodactyla</taxon>
        <taxon>Ruminantia</taxon>
        <taxon>Pecora</taxon>
        <taxon>Bovidae</taxon>
        <taxon>Caprinae</taxon>
        <taxon>Ovis</taxon>
    </lineage>
</organism>
<feature type="region of interest" description="Disordered" evidence="1">
    <location>
        <begin position="310"/>
        <end position="331"/>
    </location>
</feature>
<comment type="caution">
    <text evidence="2">The sequence shown here is derived from an EMBL/GenBank/DDBJ whole genome shotgun (WGS) entry which is preliminary data.</text>
</comment>
<evidence type="ECO:0000313" key="3">
    <source>
        <dbReference type="Proteomes" id="UP001214576"/>
    </source>
</evidence>
<gene>
    <name evidence="2" type="ORF">MG293_000415</name>
</gene>
<sequence length="331" mass="35822">MLVWGSDGKESVCNAEDLGLIPGSGRSSGEGNGYLLQYSSLENSMEKGTCEYTSYHETEDSVMESNYFGFKFSSGQIPDLQLKRRFSQFTQLCDPLDGGPPGSSVLGILQAKIMKCMAMLSSRESFQPRDRPRDPPSISYILSYIDRQEYRSGLPFPSPGDLPNPGIESGSPTLQANAVPSKPLRDRGSDDKVSAYNAGDLGSIPGSRSFPKEGNGNPLQYSCLENPMDRGASSSKGSIKVVLYYHTLFSNKVSTKVLIDQIGASQVALVVKNLFANAEVMDEGSILGQGDLPEEGMATQLVFLPGESHGQRSLEGYSSQDHKDSDTIEVI</sequence>
<dbReference type="Proteomes" id="UP001214576">
    <property type="component" value="Unassembled WGS sequence"/>
</dbReference>
<keyword evidence="3" id="KW-1185">Reference proteome</keyword>
<dbReference type="AlphaFoldDB" id="A0AAD4UPR9"/>